<evidence type="ECO:0000313" key="1">
    <source>
        <dbReference type="EMBL" id="KAI3781265.1"/>
    </source>
</evidence>
<gene>
    <name evidence="1" type="ORF">L2E82_11274</name>
</gene>
<dbReference type="Proteomes" id="UP001055811">
    <property type="component" value="Linkage Group LG02"/>
</dbReference>
<proteinExistence type="predicted"/>
<organism evidence="1 2">
    <name type="scientific">Cichorium intybus</name>
    <name type="common">Chicory</name>
    <dbReference type="NCBI Taxonomy" id="13427"/>
    <lineage>
        <taxon>Eukaryota</taxon>
        <taxon>Viridiplantae</taxon>
        <taxon>Streptophyta</taxon>
        <taxon>Embryophyta</taxon>
        <taxon>Tracheophyta</taxon>
        <taxon>Spermatophyta</taxon>
        <taxon>Magnoliopsida</taxon>
        <taxon>eudicotyledons</taxon>
        <taxon>Gunneridae</taxon>
        <taxon>Pentapetalae</taxon>
        <taxon>asterids</taxon>
        <taxon>campanulids</taxon>
        <taxon>Asterales</taxon>
        <taxon>Asteraceae</taxon>
        <taxon>Cichorioideae</taxon>
        <taxon>Cichorieae</taxon>
        <taxon>Cichoriinae</taxon>
        <taxon>Cichorium</taxon>
    </lineage>
</organism>
<protein>
    <submittedName>
        <fullName evidence="1">Uncharacterized protein</fullName>
    </submittedName>
</protein>
<accession>A0ACB9GDZ3</accession>
<keyword evidence="2" id="KW-1185">Reference proteome</keyword>
<dbReference type="EMBL" id="CM042010">
    <property type="protein sequence ID" value="KAI3781265.1"/>
    <property type="molecule type" value="Genomic_DNA"/>
</dbReference>
<comment type="caution">
    <text evidence="1">The sequence shown here is derived from an EMBL/GenBank/DDBJ whole genome shotgun (WGS) entry which is preliminary data.</text>
</comment>
<reference evidence="1 2" key="2">
    <citation type="journal article" date="2022" name="Mol. Ecol. Resour.">
        <title>The genomes of chicory, endive, great burdock and yacon provide insights into Asteraceae paleo-polyploidization history and plant inulin production.</title>
        <authorList>
            <person name="Fan W."/>
            <person name="Wang S."/>
            <person name="Wang H."/>
            <person name="Wang A."/>
            <person name="Jiang F."/>
            <person name="Liu H."/>
            <person name="Zhao H."/>
            <person name="Xu D."/>
            <person name="Zhang Y."/>
        </authorList>
    </citation>
    <scope>NUCLEOTIDE SEQUENCE [LARGE SCALE GENOMIC DNA]</scope>
    <source>
        <strain evidence="2">cv. Punajuju</strain>
        <tissue evidence="1">Leaves</tissue>
    </source>
</reference>
<reference evidence="2" key="1">
    <citation type="journal article" date="2022" name="Mol. Ecol. Resour.">
        <title>The genomes of chicory, endive, great burdock and yacon provide insights into Asteraceae palaeo-polyploidization history and plant inulin production.</title>
        <authorList>
            <person name="Fan W."/>
            <person name="Wang S."/>
            <person name="Wang H."/>
            <person name="Wang A."/>
            <person name="Jiang F."/>
            <person name="Liu H."/>
            <person name="Zhao H."/>
            <person name="Xu D."/>
            <person name="Zhang Y."/>
        </authorList>
    </citation>
    <scope>NUCLEOTIDE SEQUENCE [LARGE SCALE GENOMIC DNA]</scope>
    <source>
        <strain evidence="2">cv. Punajuju</strain>
    </source>
</reference>
<sequence>MWNEGGTNEIEKLIRDEYRRVFGTEFGGDVSYQNMINILRTRRDPVTYFLTTLNEAFETKNEADLTRVLVTRALGIC</sequence>
<name>A0ACB9GDZ3_CICIN</name>
<evidence type="ECO:0000313" key="2">
    <source>
        <dbReference type="Proteomes" id="UP001055811"/>
    </source>
</evidence>